<organism evidence="2 3">
    <name type="scientific">Boletus reticuloceps</name>
    <dbReference type="NCBI Taxonomy" id="495285"/>
    <lineage>
        <taxon>Eukaryota</taxon>
        <taxon>Fungi</taxon>
        <taxon>Dikarya</taxon>
        <taxon>Basidiomycota</taxon>
        <taxon>Agaricomycotina</taxon>
        <taxon>Agaricomycetes</taxon>
        <taxon>Agaricomycetidae</taxon>
        <taxon>Boletales</taxon>
        <taxon>Boletineae</taxon>
        <taxon>Boletaceae</taxon>
        <taxon>Boletoideae</taxon>
        <taxon>Boletus</taxon>
    </lineage>
</organism>
<evidence type="ECO:0000313" key="3">
    <source>
        <dbReference type="Proteomes" id="UP000683000"/>
    </source>
</evidence>
<feature type="region of interest" description="Disordered" evidence="1">
    <location>
        <begin position="1"/>
        <end position="36"/>
    </location>
</feature>
<reference evidence="2" key="1">
    <citation type="submission" date="2021-03" db="EMBL/GenBank/DDBJ databases">
        <title>Evolutionary innovations through gain and loss of genes in the ectomycorrhizal Boletales.</title>
        <authorList>
            <person name="Wu G."/>
            <person name="Miyauchi S."/>
            <person name="Morin E."/>
            <person name="Yang Z.-L."/>
            <person name="Xu J."/>
            <person name="Martin F.M."/>
        </authorList>
    </citation>
    <scope>NUCLEOTIDE SEQUENCE</scope>
    <source>
        <strain evidence="2">BR01</strain>
    </source>
</reference>
<evidence type="ECO:0000256" key="1">
    <source>
        <dbReference type="SAM" id="MobiDB-lite"/>
    </source>
</evidence>
<gene>
    <name evidence="2" type="ORF">JVT61DRAFT_116</name>
</gene>
<protein>
    <submittedName>
        <fullName evidence="2">Uncharacterized protein</fullName>
    </submittedName>
</protein>
<comment type="caution">
    <text evidence="2">The sequence shown here is derived from an EMBL/GenBank/DDBJ whole genome shotgun (WGS) entry which is preliminary data.</text>
</comment>
<accession>A0A8I2YY67</accession>
<dbReference type="AlphaFoldDB" id="A0A8I2YY67"/>
<feature type="compositionally biased region" description="Polar residues" evidence="1">
    <location>
        <begin position="1"/>
        <end position="30"/>
    </location>
</feature>
<name>A0A8I2YY67_9AGAM</name>
<keyword evidence="3" id="KW-1185">Reference proteome</keyword>
<dbReference type="Proteomes" id="UP000683000">
    <property type="component" value="Unassembled WGS sequence"/>
</dbReference>
<evidence type="ECO:0000313" key="2">
    <source>
        <dbReference type="EMBL" id="KAG6381529.1"/>
    </source>
</evidence>
<sequence>MSSTQSPSTNLPAQTTVPNQLLAQSQTLSHSDTHSDIPAVVTLKRRVAALELENAQLISKVVKKP</sequence>
<dbReference type="EMBL" id="JAGFBS010000001">
    <property type="protein sequence ID" value="KAG6381529.1"/>
    <property type="molecule type" value="Genomic_DNA"/>
</dbReference>
<proteinExistence type="predicted"/>